<dbReference type="GeneID" id="64626033"/>
<dbReference type="Proteomes" id="UP000807769">
    <property type="component" value="Unassembled WGS sequence"/>
</dbReference>
<reference evidence="1" key="1">
    <citation type="journal article" date="2020" name="New Phytol.">
        <title>Comparative genomics reveals dynamic genome evolution in host specialist ectomycorrhizal fungi.</title>
        <authorList>
            <person name="Lofgren L.A."/>
            <person name="Nguyen N.H."/>
            <person name="Vilgalys R."/>
            <person name="Ruytinx J."/>
            <person name="Liao H.L."/>
            <person name="Branco S."/>
            <person name="Kuo A."/>
            <person name="LaButti K."/>
            <person name="Lipzen A."/>
            <person name="Andreopoulos W."/>
            <person name="Pangilinan J."/>
            <person name="Riley R."/>
            <person name="Hundley H."/>
            <person name="Na H."/>
            <person name="Barry K."/>
            <person name="Grigoriev I.V."/>
            <person name="Stajich J.E."/>
            <person name="Kennedy P.G."/>
        </authorList>
    </citation>
    <scope>NUCLEOTIDE SEQUENCE</scope>
    <source>
        <strain evidence="1">MN1</strain>
    </source>
</reference>
<dbReference type="AlphaFoldDB" id="A0A9P7DP48"/>
<dbReference type="EMBL" id="JABBWG010000136">
    <property type="protein sequence ID" value="KAG1799619.1"/>
    <property type="molecule type" value="Genomic_DNA"/>
</dbReference>
<organism evidence="1 2">
    <name type="scientific">Suillus subaureus</name>
    <dbReference type="NCBI Taxonomy" id="48587"/>
    <lineage>
        <taxon>Eukaryota</taxon>
        <taxon>Fungi</taxon>
        <taxon>Dikarya</taxon>
        <taxon>Basidiomycota</taxon>
        <taxon>Agaricomycotina</taxon>
        <taxon>Agaricomycetes</taxon>
        <taxon>Agaricomycetidae</taxon>
        <taxon>Boletales</taxon>
        <taxon>Suillineae</taxon>
        <taxon>Suillaceae</taxon>
        <taxon>Suillus</taxon>
    </lineage>
</organism>
<comment type="caution">
    <text evidence="1">The sequence shown here is derived from an EMBL/GenBank/DDBJ whole genome shotgun (WGS) entry which is preliminary data.</text>
</comment>
<feature type="non-terminal residue" evidence="1">
    <location>
        <position position="102"/>
    </location>
</feature>
<dbReference type="OrthoDB" id="2669721at2759"/>
<evidence type="ECO:0000313" key="1">
    <source>
        <dbReference type="EMBL" id="KAG1799619.1"/>
    </source>
</evidence>
<keyword evidence="2" id="KW-1185">Reference proteome</keyword>
<accession>A0A9P7DP48</accession>
<sequence>MCSITFVSHPFLALGTADGPGLAYLNGLISHHGKNGCQLYCGVRGCHKAGCPHYYPAHMRPPDYNVEGCNHPDVDVKNLPICSSDIYWRNLIYVLPSPNEAQ</sequence>
<gene>
    <name evidence="1" type="ORF">BJ212DRAFT_1287930</name>
</gene>
<proteinExistence type="predicted"/>
<evidence type="ECO:0000313" key="2">
    <source>
        <dbReference type="Proteomes" id="UP000807769"/>
    </source>
</evidence>
<protein>
    <submittedName>
        <fullName evidence="1">Uncharacterized protein</fullName>
    </submittedName>
</protein>
<name>A0A9P7DP48_9AGAM</name>
<dbReference type="RefSeq" id="XP_041185757.1">
    <property type="nucleotide sequence ID" value="XM_041332016.1"/>
</dbReference>